<feature type="domain" description="Radical SAM core" evidence="3">
    <location>
        <begin position="22"/>
        <end position="255"/>
    </location>
</feature>
<keyword evidence="2" id="KW-0349">Heme</keyword>
<evidence type="ECO:0000313" key="5">
    <source>
        <dbReference type="Proteomes" id="UP000316921"/>
    </source>
</evidence>
<accession>A0A518BT27</accession>
<dbReference type="GO" id="GO:0051539">
    <property type="term" value="F:4 iron, 4 sulfur cluster binding"/>
    <property type="evidence" value="ECO:0007669"/>
    <property type="project" value="UniProtKB-UniRule"/>
</dbReference>
<dbReference type="PANTHER" id="PTHR13932">
    <property type="entry name" value="COPROPORPHYRINIGEN III OXIDASE"/>
    <property type="match status" value="1"/>
</dbReference>
<dbReference type="InterPro" id="IPR034505">
    <property type="entry name" value="Coproporphyrinogen-III_oxidase"/>
</dbReference>
<sequence length="415" mass="45276">MGTRDLERELAVDPATAHRLVAPAPVGTSLYVHFPYCAAKCTYCDFYSLPGEGHDADGALALLLREAEVRQPTSPCTVFLGGGTPSYHSAQALVGFLNALDGLTGFRASAQEVTIECNPESLDETKVEALLRAGVTRISIGVQSLQPAILERFGRVHSVEQSFAAVRAARSAGCDRLSVDLIYAAPGQTPAAWRSDLERVLELGTDHLSAYNLTFEEGTALDRERRAGSVEPLTEDDELEMFWATRELAVAAGLEAYEISNFARPEQVCAHNLAYWRGDDYVGIGPSAVSRAGDHRFGNPRHLGQWTARVRAGEPTMGWAERLDRGTRLGEAWWLGLRLAEGVDPAEARRRADWRESDPALELARRFVSQGLVEARDEGRAAPRYGLTPRGLPLADGVARAFLDLGDPELFGFQD</sequence>
<dbReference type="SUPFAM" id="SSF102114">
    <property type="entry name" value="Radical SAM enzymes"/>
    <property type="match status" value="1"/>
</dbReference>
<name>A0A518BT27_9BACT</name>
<keyword evidence="2" id="KW-0143">Chaperone</keyword>
<keyword evidence="2" id="KW-0479">Metal-binding</keyword>
<keyword evidence="2" id="KW-0949">S-adenosyl-L-methionine</keyword>
<dbReference type="SFLD" id="SFLDS00029">
    <property type="entry name" value="Radical_SAM"/>
    <property type="match status" value="1"/>
</dbReference>
<comment type="similarity">
    <text evidence="1">Belongs to the anaerobic coproporphyrinogen-III oxidase family. HemW subfamily.</text>
</comment>
<comment type="subcellular location">
    <subcellularLocation>
        <location evidence="2">Cytoplasm</location>
    </subcellularLocation>
</comment>
<dbReference type="RefSeq" id="WP_145070664.1">
    <property type="nucleotide sequence ID" value="NZ_CP036287.1"/>
</dbReference>
<dbReference type="EMBL" id="CP036287">
    <property type="protein sequence ID" value="QDU70122.1"/>
    <property type="molecule type" value="Genomic_DNA"/>
</dbReference>
<evidence type="ECO:0000259" key="3">
    <source>
        <dbReference type="PROSITE" id="PS51918"/>
    </source>
</evidence>
<keyword evidence="4" id="KW-0560">Oxidoreductase</keyword>
<evidence type="ECO:0000256" key="1">
    <source>
        <dbReference type="ARBA" id="ARBA00006100"/>
    </source>
</evidence>
<comment type="function">
    <text evidence="2">Probably acts as a heme chaperone, transferring heme to an unknown acceptor. Binds one molecule of heme per monomer, possibly covalently. Binds 1 [4Fe-4S] cluster. The cluster is coordinated with 3 cysteines and an exchangeable S-adenosyl-L-methionine.</text>
</comment>
<dbReference type="GO" id="GO:0005737">
    <property type="term" value="C:cytoplasm"/>
    <property type="evidence" value="ECO:0007669"/>
    <property type="project" value="UniProtKB-SubCell"/>
</dbReference>
<keyword evidence="5" id="KW-1185">Reference proteome</keyword>
<dbReference type="NCBIfam" id="TIGR00539">
    <property type="entry name" value="hemN_rel"/>
    <property type="match status" value="1"/>
</dbReference>
<dbReference type="GO" id="GO:0046872">
    <property type="term" value="F:metal ion binding"/>
    <property type="evidence" value="ECO:0007669"/>
    <property type="project" value="UniProtKB-UniRule"/>
</dbReference>
<dbReference type="PROSITE" id="PS51918">
    <property type="entry name" value="RADICAL_SAM"/>
    <property type="match status" value="1"/>
</dbReference>
<dbReference type="InterPro" id="IPR058240">
    <property type="entry name" value="rSAM_sf"/>
</dbReference>
<dbReference type="SFLD" id="SFLDG01065">
    <property type="entry name" value="anaerobic_coproporphyrinogen-I"/>
    <property type="match status" value="1"/>
</dbReference>
<dbReference type="SMART" id="SM00729">
    <property type="entry name" value="Elp3"/>
    <property type="match status" value="1"/>
</dbReference>
<dbReference type="InterPro" id="IPR007197">
    <property type="entry name" value="rSAM"/>
</dbReference>
<keyword evidence="2" id="KW-0411">Iron-sulfur</keyword>
<gene>
    <name evidence="4" type="ORF">Pla133_52450</name>
</gene>
<keyword evidence="2" id="KW-0408">Iron</keyword>
<dbReference type="GO" id="GO:0006779">
    <property type="term" value="P:porphyrin-containing compound biosynthetic process"/>
    <property type="evidence" value="ECO:0007669"/>
    <property type="project" value="InterPro"/>
</dbReference>
<dbReference type="KEGG" id="pbap:Pla133_52450"/>
<dbReference type="InterPro" id="IPR006638">
    <property type="entry name" value="Elp3/MiaA/NifB-like_rSAM"/>
</dbReference>
<keyword evidence="2" id="KW-0963">Cytoplasm</keyword>
<dbReference type="InterPro" id="IPR023404">
    <property type="entry name" value="rSAM_horseshoe"/>
</dbReference>
<evidence type="ECO:0000256" key="2">
    <source>
        <dbReference type="RuleBase" id="RU364116"/>
    </source>
</evidence>
<dbReference type="CDD" id="cd01335">
    <property type="entry name" value="Radical_SAM"/>
    <property type="match status" value="1"/>
</dbReference>
<dbReference type="GO" id="GO:0004109">
    <property type="term" value="F:coproporphyrinogen oxidase activity"/>
    <property type="evidence" value="ECO:0007669"/>
    <property type="project" value="InterPro"/>
</dbReference>
<reference evidence="4 5" key="1">
    <citation type="submission" date="2019-02" db="EMBL/GenBank/DDBJ databases">
        <title>Deep-cultivation of Planctomycetes and their phenomic and genomic characterization uncovers novel biology.</title>
        <authorList>
            <person name="Wiegand S."/>
            <person name="Jogler M."/>
            <person name="Boedeker C."/>
            <person name="Pinto D."/>
            <person name="Vollmers J."/>
            <person name="Rivas-Marin E."/>
            <person name="Kohn T."/>
            <person name="Peeters S.H."/>
            <person name="Heuer A."/>
            <person name="Rast P."/>
            <person name="Oberbeckmann S."/>
            <person name="Bunk B."/>
            <person name="Jeske O."/>
            <person name="Meyerdierks A."/>
            <person name="Storesund J.E."/>
            <person name="Kallscheuer N."/>
            <person name="Luecker S."/>
            <person name="Lage O.M."/>
            <person name="Pohl T."/>
            <person name="Merkel B.J."/>
            <person name="Hornburger P."/>
            <person name="Mueller R.-W."/>
            <person name="Bruemmer F."/>
            <person name="Labrenz M."/>
            <person name="Spormann A.M."/>
            <person name="Op den Camp H."/>
            <person name="Overmann J."/>
            <person name="Amann R."/>
            <person name="Jetten M.S.M."/>
            <person name="Mascher T."/>
            <person name="Medema M.H."/>
            <person name="Devos D.P."/>
            <person name="Kaster A.-K."/>
            <person name="Ovreas L."/>
            <person name="Rohde M."/>
            <person name="Galperin M.Y."/>
            <person name="Jogler C."/>
        </authorList>
    </citation>
    <scope>NUCLEOTIDE SEQUENCE [LARGE SCALE GENOMIC DNA]</scope>
    <source>
        <strain evidence="4 5">Pla133</strain>
    </source>
</reference>
<dbReference type="SFLD" id="SFLDF00562">
    <property type="entry name" value="HemN-like__clustered_with_heat"/>
    <property type="match status" value="1"/>
</dbReference>
<dbReference type="PANTHER" id="PTHR13932:SF5">
    <property type="entry name" value="RADICAL S-ADENOSYL METHIONINE DOMAIN-CONTAINING PROTEIN 1, MITOCHONDRIAL"/>
    <property type="match status" value="1"/>
</dbReference>
<keyword evidence="2" id="KW-0004">4Fe-4S</keyword>
<dbReference type="Gene3D" id="3.80.30.20">
    <property type="entry name" value="tm_1862 like domain"/>
    <property type="match status" value="1"/>
</dbReference>
<proteinExistence type="inferred from homology"/>
<dbReference type="InterPro" id="IPR004559">
    <property type="entry name" value="HemW-like"/>
</dbReference>
<dbReference type="AlphaFoldDB" id="A0A518BT27"/>
<evidence type="ECO:0000313" key="4">
    <source>
        <dbReference type="EMBL" id="QDU70122.1"/>
    </source>
</evidence>
<dbReference type="Proteomes" id="UP000316921">
    <property type="component" value="Chromosome"/>
</dbReference>
<organism evidence="4 5">
    <name type="scientific">Engelhardtia mirabilis</name>
    <dbReference type="NCBI Taxonomy" id="2528011"/>
    <lineage>
        <taxon>Bacteria</taxon>
        <taxon>Pseudomonadati</taxon>
        <taxon>Planctomycetota</taxon>
        <taxon>Planctomycetia</taxon>
        <taxon>Planctomycetia incertae sedis</taxon>
        <taxon>Engelhardtia</taxon>
    </lineage>
</organism>
<protein>
    <recommendedName>
        <fullName evidence="2">Heme chaperone HemW</fullName>
    </recommendedName>
</protein>
<dbReference type="Pfam" id="PF04055">
    <property type="entry name" value="Radical_SAM"/>
    <property type="match status" value="1"/>
</dbReference>